<dbReference type="KEGG" id="fsy:FsymDg_1102"/>
<evidence type="ECO:0000256" key="2">
    <source>
        <dbReference type="SAM" id="Phobius"/>
    </source>
</evidence>
<protein>
    <submittedName>
        <fullName evidence="4">Putative integral membrane protein</fullName>
    </submittedName>
</protein>
<dbReference type="RefSeq" id="WP_013872580.1">
    <property type="nucleotide sequence ID" value="NZ_CAAAGZ010000065.1"/>
</dbReference>
<feature type="transmembrane region" description="Helical" evidence="2">
    <location>
        <begin position="56"/>
        <end position="76"/>
    </location>
</feature>
<feature type="domain" description="Protein-glutamine gamma-glutamyltransferase-like C-terminal" evidence="3">
    <location>
        <begin position="124"/>
        <end position="193"/>
    </location>
</feature>
<dbReference type="InterPro" id="IPR025403">
    <property type="entry name" value="TgpA-like_C"/>
</dbReference>
<evidence type="ECO:0000256" key="1">
    <source>
        <dbReference type="SAM" id="MobiDB-lite"/>
    </source>
</evidence>
<evidence type="ECO:0000313" key="5">
    <source>
        <dbReference type="Proteomes" id="UP000001549"/>
    </source>
</evidence>
<evidence type="ECO:0000313" key="4">
    <source>
        <dbReference type="EMBL" id="AEH08602.1"/>
    </source>
</evidence>
<feature type="compositionally biased region" description="Low complexity" evidence="1">
    <location>
        <begin position="199"/>
        <end position="210"/>
    </location>
</feature>
<keyword evidence="5" id="KW-1185">Reference proteome</keyword>
<dbReference type="STRING" id="656024.FsymDg_1102"/>
<keyword evidence="2" id="KW-0472">Membrane</keyword>
<keyword evidence="2" id="KW-0812">Transmembrane</keyword>
<name>F8AYU2_9ACTN</name>
<dbReference type="eggNOG" id="ENOG5032SSX">
    <property type="taxonomic scope" value="Bacteria"/>
</dbReference>
<feature type="region of interest" description="Disordered" evidence="1">
    <location>
        <begin position="196"/>
        <end position="216"/>
    </location>
</feature>
<sequence>MIGPVVTRDTAAEEARRELSRAIYHRAGPGWFERAVNWLTVRLADLWAGVTEPSGGGLGIAAVVIVVAAAAVALRLRLGPLRRQARTASADLDLASPLSAAALRAEADAAARAGAFADAVRSRLRAVVRMLEESGVLEPRPGRTAGELVAEVGRVAPATAPVLAGAVTVFSEIWYGGRTASEASYRTVVRADEALTGLRPRPGADARPAPTFTVPA</sequence>
<keyword evidence="2" id="KW-1133">Transmembrane helix</keyword>
<gene>
    <name evidence="4" type="ordered locus">FsymDg_1102</name>
</gene>
<dbReference type="AlphaFoldDB" id="F8AYU2"/>
<accession>F8AYU2</accession>
<organism evidence="4 5">
    <name type="scientific">Candidatus Protofrankia datiscae</name>
    <dbReference type="NCBI Taxonomy" id="2716812"/>
    <lineage>
        <taxon>Bacteria</taxon>
        <taxon>Bacillati</taxon>
        <taxon>Actinomycetota</taxon>
        <taxon>Actinomycetes</taxon>
        <taxon>Frankiales</taxon>
        <taxon>Frankiaceae</taxon>
        <taxon>Protofrankia</taxon>
    </lineage>
</organism>
<dbReference type="Pfam" id="PF13559">
    <property type="entry name" value="DUF4129"/>
    <property type="match status" value="1"/>
</dbReference>
<reference evidence="4 5" key="1">
    <citation type="submission" date="2011-05" db="EMBL/GenBank/DDBJ databases">
        <title>Complete sequence of chromosome of Frankia symbiont of Datisca glomerata.</title>
        <authorList>
            <consortium name="US DOE Joint Genome Institute"/>
            <person name="Lucas S."/>
            <person name="Han J."/>
            <person name="Lapidus A."/>
            <person name="Cheng J.-F."/>
            <person name="Goodwin L."/>
            <person name="Pitluck S."/>
            <person name="Peters L."/>
            <person name="Mikhailova N."/>
            <person name="Chertkov O."/>
            <person name="Teshima H."/>
            <person name="Han C."/>
            <person name="Tapia R."/>
            <person name="Land M."/>
            <person name="Hauser L."/>
            <person name="Kyrpides N."/>
            <person name="Ivanova N."/>
            <person name="Pagani I."/>
            <person name="Berry A."/>
            <person name="Pawlowski K."/>
            <person name="Persson T."/>
            <person name="Vanden Heuvel B."/>
            <person name="Benson D."/>
            <person name="Woyke T."/>
        </authorList>
    </citation>
    <scope>NUCLEOTIDE SEQUENCE [LARGE SCALE GENOMIC DNA]</scope>
    <source>
        <strain evidence="5">4085684</strain>
    </source>
</reference>
<dbReference type="EMBL" id="CP002801">
    <property type="protein sequence ID" value="AEH08602.1"/>
    <property type="molecule type" value="Genomic_DNA"/>
</dbReference>
<proteinExistence type="predicted"/>
<dbReference type="HOGENOM" id="CLU_097507_0_0_11"/>
<evidence type="ECO:0000259" key="3">
    <source>
        <dbReference type="Pfam" id="PF13559"/>
    </source>
</evidence>
<dbReference type="Proteomes" id="UP000001549">
    <property type="component" value="Chromosome"/>
</dbReference>